<reference evidence="7 8" key="1">
    <citation type="submission" date="2019-02" db="EMBL/GenBank/DDBJ databases">
        <title>Genomic Encyclopedia of Type Strains, Phase IV (KMG-IV): sequencing the most valuable type-strain genomes for metagenomic binning, comparative biology and taxonomic classification.</title>
        <authorList>
            <person name="Goeker M."/>
        </authorList>
    </citation>
    <scope>NUCLEOTIDE SEQUENCE [LARGE SCALE GENOMIC DNA]</scope>
    <source>
        <strain evidence="7 8">DSM 21223</strain>
    </source>
</reference>
<organism evidence="7 8">
    <name type="scientific">Azospira oryzae</name>
    <dbReference type="NCBI Taxonomy" id="146939"/>
    <lineage>
        <taxon>Bacteria</taxon>
        <taxon>Pseudomonadati</taxon>
        <taxon>Pseudomonadota</taxon>
        <taxon>Betaproteobacteria</taxon>
        <taxon>Rhodocyclales</taxon>
        <taxon>Rhodocyclaceae</taxon>
        <taxon>Azospira</taxon>
    </lineage>
</organism>
<evidence type="ECO:0000313" key="7">
    <source>
        <dbReference type="EMBL" id="RZT89426.1"/>
    </source>
</evidence>
<dbReference type="CDD" id="cd00221">
    <property type="entry name" value="Vsr"/>
    <property type="match status" value="1"/>
</dbReference>
<keyword evidence="3 6" id="KW-0227">DNA damage</keyword>
<dbReference type="Pfam" id="PF03852">
    <property type="entry name" value="Vsr"/>
    <property type="match status" value="1"/>
</dbReference>
<evidence type="ECO:0000256" key="6">
    <source>
        <dbReference type="PIRNR" id="PIRNR018267"/>
    </source>
</evidence>
<evidence type="ECO:0000256" key="2">
    <source>
        <dbReference type="ARBA" id="ARBA00022759"/>
    </source>
</evidence>
<comment type="caution">
    <text evidence="7">The sequence shown here is derived from an EMBL/GenBank/DDBJ whole genome shotgun (WGS) entry which is preliminary data.</text>
</comment>
<keyword evidence="8" id="KW-1185">Reference proteome</keyword>
<evidence type="ECO:0000313" key="8">
    <source>
        <dbReference type="Proteomes" id="UP000292136"/>
    </source>
</evidence>
<dbReference type="RefSeq" id="WP_130458187.1">
    <property type="nucleotide sequence ID" value="NZ_SHKM01000001.1"/>
</dbReference>
<keyword evidence="2 6" id="KW-0255">Endonuclease</keyword>
<evidence type="ECO:0000256" key="4">
    <source>
        <dbReference type="ARBA" id="ARBA00022801"/>
    </source>
</evidence>
<accession>A0ABY0IQX6</accession>
<dbReference type="Proteomes" id="UP000292136">
    <property type="component" value="Unassembled WGS sequence"/>
</dbReference>
<dbReference type="GO" id="GO:0004519">
    <property type="term" value="F:endonuclease activity"/>
    <property type="evidence" value="ECO:0007669"/>
    <property type="project" value="UniProtKB-KW"/>
</dbReference>
<sequence>MVDTRTAQKRSEIMSKVRSKHTKPELLVRRMIFGMGYRYRLHVVSLPGKPDIVMVGRRKIIDVRGCFWHGHEGCRYGRLPKTRENFWGAKVERNRERDRLNQTKLECAGWRVLVVWQCELKNQEVLKAKLHEFIEAK</sequence>
<dbReference type="SUPFAM" id="SSF52980">
    <property type="entry name" value="Restriction endonuclease-like"/>
    <property type="match status" value="1"/>
</dbReference>
<protein>
    <recommendedName>
        <fullName evidence="6">Very short patch repair endonuclease</fullName>
        <ecNumber evidence="6">3.1.-.-</ecNumber>
    </recommendedName>
</protein>
<dbReference type="EC" id="3.1.-.-" evidence="6"/>
<dbReference type="InterPro" id="IPR004603">
    <property type="entry name" value="DNA_mismatch_endonuc_vsr"/>
</dbReference>
<gene>
    <name evidence="7" type="ORF">EV678_0211</name>
</gene>
<keyword evidence="1 6" id="KW-0540">Nuclease</keyword>
<dbReference type="Gene3D" id="3.40.960.10">
    <property type="entry name" value="VSR Endonuclease"/>
    <property type="match status" value="1"/>
</dbReference>
<dbReference type="EMBL" id="SHKM01000001">
    <property type="protein sequence ID" value="RZT89426.1"/>
    <property type="molecule type" value="Genomic_DNA"/>
</dbReference>
<comment type="function">
    <text evidence="6">May nick specific sequences that contain T:G mispairs resulting from m5C-deamination.</text>
</comment>
<proteinExistence type="inferred from homology"/>
<keyword evidence="5 6" id="KW-0234">DNA repair</keyword>
<dbReference type="NCBIfam" id="TIGR00632">
    <property type="entry name" value="vsr"/>
    <property type="match status" value="1"/>
</dbReference>
<evidence type="ECO:0000256" key="3">
    <source>
        <dbReference type="ARBA" id="ARBA00022763"/>
    </source>
</evidence>
<evidence type="ECO:0000256" key="1">
    <source>
        <dbReference type="ARBA" id="ARBA00022722"/>
    </source>
</evidence>
<name>A0ABY0IQX6_9RHOO</name>
<dbReference type="InterPro" id="IPR011335">
    <property type="entry name" value="Restrct_endonuc-II-like"/>
</dbReference>
<dbReference type="PIRSF" id="PIRSF018267">
    <property type="entry name" value="VSR_endonuc"/>
    <property type="match status" value="1"/>
</dbReference>
<evidence type="ECO:0000256" key="5">
    <source>
        <dbReference type="ARBA" id="ARBA00023204"/>
    </source>
</evidence>
<comment type="similarity">
    <text evidence="6">Belongs to the vsr family.</text>
</comment>
<keyword evidence="4 6" id="KW-0378">Hydrolase</keyword>